<proteinExistence type="predicted"/>
<evidence type="ECO:0000313" key="2">
    <source>
        <dbReference type="EMBL" id="KZT35509.1"/>
    </source>
</evidence>
<protein>
    <submittedName>
        <fullName evidence="2">A1pp-domain-containing protein</fullName>
    </submittedName>
</protein>
<dbReference type="Proteomes" id="UP000076798">
    <property type="component" value="Unassembled WGS sequence"/>
</dbReference>
<gene>
    <name evidence="2" type="ORF">SISSUDRAFT_161834</name>
</gene>
<dbReference type="PROSITE" id="PS51154">
    <property type="entry name" value="MACRO"/>
    <property type="match status" value="1"/>
</dbReference>
<name>A0A166ANG2_9AGAM</name>
<dbReference type="SMART" id="SM00506">
    <property type="entry name" value="A1pp"/>
    <property type="match status" value="1"/>
</dbReference>
<keyword evidence="3" id="KW-1185">Reference proteome</keyword>
<dbReference type="SUPFAM" id="SSF52949">
    <property type="entry name" value="Macro domain-like"/>
    <property type="match status" value="1"/>
</dbReference>
<dbReference type="OrthoDB" id="6077599at2759"/>
<accession>A0A166ANG2</accession>
<dbReference type="NCBIfam" id="NF001664">
    <property type="entry name" value="PRK00431.1-6"/>
    <property type="match status" value="1"/>
</dbReference>
<evidence type="ECO:0000259" key="1">
    <source>
        <dbReference type="PROSITE" id="PS51154"/>
    </source>
</evidence>
<dbReference type="CDD" id="cd02908">
    <property type="entry name" value="Macro_OAADPr_deacetylase"/>
    <property type="match status" value="1"/>
</dbReference>
<dbReference type="Gene3D" id="3.40.220.10">
    <property type="entry name" value="Leucine Aminopeptidase, subunit E, domain 1"/>
    <property type="match status" value="1"/>
</dbReference>
<sequence length="221" mass="23636">MNAIKVNAIPTLRQLYKKGVIPVGSSTSRTSVQNTLLDRISLWQGDVTKLDADAIVNAANGSLLGGGGVDGAIHRAAGPELLKECRTLRGCETGDAKITKGYRLPAKHVIHTVGPIYAKSQDDECARLLASCYDKCLQLAVGLDLATIAFPSISMGVYGYPPKDGAKITLSTIRNYLELNPGKLSQVILVVFSSKMMDVYLAQISEIFPPDVDCELDSVGL</sequence>
<feature type="domain" description="Macro" evidence="1">
    <location>
        <begin position="27"/>
        <end position="208"/>
    </location>
</feature>
<dbReference type="AlphaFoldDB" id="A0A166ANG2"/>
<dbReference type="STRING" id="1314776.A0A166ANG2"/>
<dbReference type="EMBL" id="KV428137">
    <property type="protein sequence ID" value="KZT35509.1"/>
    <property type="molecule type" value="Genomic_DNA"/>
</dbReference>
<dbReference type="InterPro" id="IPR043472">
    <property type="entry name" value="Macro_dom-like"/>
</dbReference>
<dbReference type="PANTHER" id="PTHR11106">
    <property type="entry name" value="GANGLIOSIDE INDUCED DIFFERENTIATION ASSOCIATED PROTEIN 2-RELATED"/>
    <property type="match status" value="1"/>
</dbReference>
<reference evidence="2 3" key="1">
    <citation type="journal article" date="2016" name="Mol. Biol. Evol.">
        <title>Comparative Genomics of Early-Diverging Mushroom-Forming Fungi Provides Insights into the Origins of Lignocellulose Decay Capabilities.</title>
        <authorList>
            <person name="Nagy L.G."/>
            <person name="Riley R."/>
            <person name="Tritt A."/>
            <person name="Adam C."/>
            <person name="Daum C."/>
            <person name="Floudas D."/>
            <person name="Sun H."/>
            <person name="Yadav J.S."/>
            <person name="Pangilinan J."/>
            <person name="Larsson K.H."/>
            <person name="Matsuura K."/>
            <person name="Barry K."/>
            <person name="Labutti K."/>
            <person name="Kuo R."/>
            <person name="Ohm R.A."/>
            <person name="Bhattacharya S.S."/>
            <person name="Shirouzu T."/>
            <person name="Yoshinaga Y."/>
            <person name="Martin F.M."/>
            <person name="Grigoriev I.V."/>
            <person name="Hibbett D.S."/>
        </authorList>
    </citation>
    <scope>NUCLEOTIDE SEQUENCE [LARGE SCALE GENOMIC DNA]</scope>
    <source>
        <strain evidence="2 3">HHB10207 ss-3</strain>
    </source>
</reference>
<dbReference type="PANTHER" id="PTHR11106:SF27">
    <property type="entry name" value="MACRO DOMAIN-CONTAINING PROTEIN"/>
    <property type="match status" value="1"/>
</dbReference>
<organism evidence="2 3">
    <name type="scientific">Sistotremastrum suecicum HHB10207 ss-3</name>
    <dbReference type="NCBI Taxonomy" id="1314776"/>
    <lineage>
        <taxon>Eukaryota</taxon>
        <taxon>Fungi</taxon>
        <taxon>Dikarya</taxon>
        <taxon>Basidiomycota</taxon>
        <taxon>Agaricomycotina</taxon>
        <taxon>Agaricomycetes</taxon>
        <taxon>Sistotremastrales</taxon>
        <taxon>Sistotremastraceae</taxon>
        <taxon>Sistotremastrum</taxon>
    </lineage>
</organism>
<evidence type="ECO:0000313" key="3">
    <source>
        <dbReference type="Proteomes" id="UP000076798"/>
    </source>
</evidence>
<dbReference type="Pfam" id="PF01661">
    <property type="entry name" value="Macro"/>
    <property type="match status" value="1"/>
</dbReference>
<dbReference type="InterPro" id="IPR002589">
    <property type="entry name" value="Macro_dom"/>
</dbReference>